<proteinExistence type="predicted"/>
<evidence type="ECO:0000313" key="2">
    <source>
        <dbReference type="EMBL" id="KAF2773695.1"/>
    </source>
</evidence>
<accession>A0A6G1LLF1</accession>
<dbReference type="Proteomes" id="UP000799436">
    <property type="component" value="Unassembled WGS sequence"/>
</dbReference>
<dbReference type="Pfam" id="PF04119">
    <property type="entry name" value="HSP9_HSP12"/>
    <property type="match status" value="1"/>
</dbReference>
<dbReference type="EMBL" id="ML995810">
    <property type="protein sequence ID" value="KAF2773695.1"/>
    <property type="molecule type" value="Genomic_DNA"/>
</dbReference>
<evidence type="ECO:0000256" key="1">
    <source>
        <dbReference type="SAM" id="MobiDB-lite"/>
    </source>
</evidence>
<dbReference type="AlphaFoldDB" id="A0A6G1LLF1"/>
<feature type="compositionally biased region" description="Polar residues" evidence="1">
    <location>
        <begin position="53"/>
        <end position="91"/>
    </location>
</feature>
<keyword evidence="3" id="KW-1185">Reference proteome</keyword>
<protein>
    <recommendedName>
        <fullName evidence="4">Chaperone/heat shock protein Hsp12</fullName>
    </recommendedName>
</protein>
<dbReference type="PIRSF" id="PIRSF002590">
    <property type="entry name" value="HSP9/HSP12_fun"/>
    <property type="match status" value="1"/>
</dbReference>
<sequence>MSDALRQDTSDKVKSSLKPDSEKSTLEKGQDSLASTADSIAGKAQPDSEKSTTQKASDSISSGTNDAQKQGSSMLDQASEAASNAAKSVQDTLGLGEKK</sequence>
<reference evidence="2" key="1">
    <citation type="journal article" date="2020" name="Stud. Mycol.">
        <title>101 Dothideomycetes genomes: a test case for predicting lifestyles and emergence of pathogens.</title>
        <authorList>
            <person name="Haridas S."/>
            <person name="Albert R."/>
            <person name="Binder M."/>
            <person name="Bloem J."/>
            <person name="Labutti K."/>
            <person name="Salamov A."/>
            <person name="Andreopoulos B."/>
            <person name="Baker S."/>
            <person name="Barry K."/>
            <person name="Bills G."/>
            <person name="Bluhm B."/>
            <person name="Cannon C."/>
            <person name="Castanera R."/>
            <person name="Culley D."/>
            <person name="Daum C."/>
            <person name="Ezra D."/>
            <person name="Gonzalez J."/>
            <person name="Henrissat B."/>
            <person name="Kuo A."/>
            <person name="Liang C."/>
            <person name="Lipzen A."/>
            <person name="Lutzoni F."/>
            <person name="Magnuson J."/>
            <person name="Mondo S."/>
            <person name="Nolan M."/>
            <person name="Ohm R."/>
            <person name="Pangilinan J."/>
            <person name="Park H.-J."/>
            <person name="Ramirez L."/>
            <person name="Alfaro M."/>
            <person name="Sun H."/>
            <person name="Tritt A."/>
            <person name="Yoshinaga Y."/>
            <person name="Zwiers L.-H."/>
            <person name="Turgeon B."/>
            <person name="Goodwin S."/>
            <person name="Spatafora J."/>
            <person name="Crous P."/>
            <person name="Grigoriev I."/>
        </authorList>
    </citation>
    <scope>NUCLEOTIDE SEQUENCE</scope>
    <source>
        <strain evidence="2">CBS 116005</strain>
    </source>
</reference>
<dbReference type="InterPro" id="IPR007250">
    <property type="entry name" value="HSP9_HSP12"/>
</dbReference>
<evidence type="ECO:0000313" key="3">
    <source>
        <dbReference type="Proteomes" id="UP000799436"/>
    </source>
</evidence>
<evidence type="ECO:0008006" key="4">
    <source>
        <dbReference type="Google" id="ProtNLM"/>
    </source>
</evidence>
<feature type="region of interest" description="Disordered" evidence="1">
    <location>
        <begin position="1"/>
        <end position="99"/>
    </location>
</feature>
<feature type="compositionally biased region" description="Basic and acidic residues" evidence="1">
    <location>
        <begin position="1"/>
        <end position="30"/>
    </location>
</feature>
<dbReference type="OrthoDB" id="2348401at2759"/>
<name>A0A6G1LLF1_9PEZI</name>
<dbReference type="Gene3D" id="6.10.280.100">
    <property type="match status" value="1"/>
</dbReference>
<organism evidence="2 3">
    <name type="scientific">Teratosphaeria nubilosa</name>
    <dbReference type="NCBI Taxonomy" id="161662"/>
    <lineage>
        <taxon>Eukaryota</taxon>
        <taxon>Fungi</taxon>
        <taxon>Dikarya</taxon>
        <taxon>Ascomycota</taxon>
        <taxon>Pezizomycotina</taxon>
        <taxon>Dothideomycetes</taxon>
        <taxon>Dothideomycetidae</taxon>
        <taxon>Mycosphaerellales</taxon>
        <taxon>Teratosphaeriaceae</taxon>
        <taxon>Teratosphaeria</taxon>
    </lineage>
</organism>
<gene>
    <name evidence="2" type="ORF">EJ03DRAFT_323649</name>
</gene>